<comment type="caution">
    <text evidence="1">The sequence shown here is derived from an EMBL/GenBank/DDBJ whole genome shotgun (WGS) entry which is preliminary data.</text>
</comment>
<accession>A0AAD3TH92</accession>
<dbReference type="EMBL" id="BSYO01000037">
    <property type="protein sequence ID" value="GMH29870.1"/>
    <property type="molecule type" value="Genomic_DNA"/>
</dbReference>
<dbReference type="Proteomes" id="UP001279734">
    <property type="component" value="Unassembled WGS sequence"/>
</dbReference>
<reference evidence="1" key="1">
    <citation type="submission" date="2023-05" db="EMBL/GenBank/DDBJ databases">
        <title>Nepenthes gracilis genome sequencing.</title>
        <authorList>
            <person name="Fukushima K."/>
        </authorList>
    </citation>
    <scope>NUCLEOTIDE SEQUENCE</scope>
    <source>
        <strain evidence="1">SING2019-196</strain>
    </source>
</reference>
<dbReference type="AlphaFoldDB" id="A0AAD3TH92"/>
<gene>
    <name evidence="1" type="ORF">Nepgr_031713</name>
</gene>
<proteinExistence type="predicted"/>
<keyword evidence="2" id="KW-1185">Reference proteome</keyword>
<name>A0AAD3TH92_NEPGR</name>
<evidence type="ECO:0000313" key="1">
    <source>
        <dbReference type="EMBL" id="GMH29870.1"/>
    </source>
</evidence>
<sequence length="90" mass="9958">MSGRTQGCIIKSKGYEPDQHKCLVLCHRTEQESFLCVHHSLPPLSPVGLQSSPPSSLGLSKSSSPVPTFCVLKEYLCKIEVNLCRIHVHE</sequence>
<organism evidence="1 2">
    <name type="scientific">Nepenthes gracilis</name>
    <name type="common">Slender pitcher plant</name>
    <dbReference type="NCBI Taxonomy" id="150966"/>
    <lineage>
        <taxon>Eukaryota</taxon>
        <taxon>Viridiplantae</taxon>
        <taxon>Streptophyta</taxon>
        <taxon>Embryophyta</taxon>
        <taxon>Tracheophyta</taxon>
        <taxon>Spermatophyta</taxon>
        <taxon>Magnoliopsida</taxon>
        <taxon>eudicotyledons</taxon>
        <taxon>Gunneridae</taxon>
        <taxon>Pentapetalae</taxon>
        <taxon>Caryophyllales</taxon>
        <taxon>Nepenthaceae</taxon>
        <taxon>Nepenthes</taxon>
    </lineage>
</organism>
<evidence type="ECO:0000313" key="2">
    <source>
        <dbReference type="Proteomes" id="UP001279734"/>
    </source>
</evidence>
<protein>
    <submittedName>
        <fullName evidence="1">Uncharacterized protein</fullName>
    </submittedName>
</protein>